<reference evidence="5 6" key="1">
    <citation type="submission" date="2023-10" db="EMBL/GenBank/DDBJ databases">
        <title>Two novel species belonging to the OM43/NOR5 clade.</title>
        <authorList>
            <person name="Park M."/>
        </authorList>
    </citation>
    <scope>NUCLEOTIDE SEQUENCE [LARGE SCALE GENOMIC DNA]</scope>
    <source>
        <strain evidence="5 6">IMCC45268</strain>
    </source>
</reference>
<gene>
    <name evidence="5" type="ORF">R0137_06850</name>
</gene>
<comment type="similarity">
    <text evidence="1">Belongs to the glycosyltransferase 2 family.</text>
</comment>
<dbReference type="SUPFAM" id="SSF53448">
    <property type="entry name" value="Nucleotide-diphospho-sugar transferases"/>
    <property type="match status" value="1"/>
</dbReference>
<evidence type="ECO:0000256" key="1">
    <source>
        <dbReference type="ARBA" id="ARBA00006739"/>
    </source>
</evidence>
<name>A0ABZ0IJR4_9GAMM</name>
<keyword evidence="3" id="KW-0808">Transferase</keyword>
<dbReference type="Proteomes" id="UP001626549">
    <property type="component" value="Chromosome"/>
</dbReference>
<dbReference type="CDD" id="cd00761">
    <property type="entry name" value="Glyco_tranf_GTA_type"/>
    <property type="match status" value="1"/>
</dbReference>
<keyword evidence="6" id="KW-1185">Reference proteome</keyword>
<evidence type="ECO:0000256" key="2">
    <source>
        <dbReference type="ARBA" id="ARBA00022676"/>
    </source>
</evidence>
<evidence type="ECO:0000313" key="6">
    <source>
        <dbReference type="Proteomes" id="UP001626549"/>
    </source>
</evidence>
<evidence type="ECO:0000259" key="4">
    <source>
        <dbReference type="Pfam" id="PF00535"/>
    </source>
</evidence>
<dbReference type="Pfam" id="PF00535">
    <property type="entry name" value="Glycos_transf_2"/>
    <property type="match status" value="1"/>
</dbReference>
<dbReference type="RefSeq" id="WP_407329584.1">
    <property type="nucleotide sequence ID" value="NZ_CP136865.1"/>
</dbReference>
<protein>
    <submittedName>
        <fullName evidence="5">Glycosyltransferase</fullName>
    </submittedName>
</protein>
<evidence type="ECO:0000256" key="3">
    <source>
        <dbReference type="ARBA" id="ARBA00022679"/>
    </source>
</evidence>
<keyword evidence="2" id="KW-0328">Glycosyltransferase</keyword>
<feature type="domain" description="Glycosyltransferase 2-like" evidence="4">
    <location>
        <begin position="7"/>
        <end position="119"/>
    </location>
</feature>
<dbReference type="InterPro" id="IPR029044">
    <property type="entry name" value="Nucleotide-diphossugar_trans"/>
</dbReference>
<sequence length="286" mass="31984">MSEQIHIAIMAYNEAANIERCIKSIESATAHPSDLRITVVINGSTDETHSIVLGLADSELAINIIDIPLADKANAWNTYVHGQIDTSVDHFFMDGDVWLPAGSIDYIKSHWSSDEYAAASPLPIGVSESYRCQLRDNRWLAGAMYGLSSAFLTAIREKEFRLPVGFIGDDSAITYIIETDCLDTQQCKKGIQILPATGPVVPRLGYSLATLRLLHRRFSRYAERHFQQEALYQLGRSASTFDLPRHVRQLAPHIRRLGLKKILAVNGIQTLYQPWAYFKAILPPSD</sequence>
<dbReference type="InterPro" id="IPR001173">
    <property type="entry name" value="Glyco_trans_2-like"/>
</dbReference>
<organism evidence="5 6">
    <name type="scientific">Congregibacter brevis</name>
    <dbReference type="NCBI Taxonomy" id="3081201"/>
    <lineage>
        <taxon>Bacteria</taxon>
        <taxon>Pseudomonadati</taxon>
        <taxon>Pseudomonadota</taxon>
        <taxon>Gammaproteobacteria</taxon>
        <taxon>Cellvibrionales</taxon>
        <taxon>Halieaceae</taxon>
        <taxon>Congregibacter</taxon>
    </lineage>
</organism>
<dbReference type="EMBL" id="CP136865">
    <property type="protein sequence ID" value="WOJ98281.1"/>
    <property type="molecule type" value="Genomic_DNA"/>
</dbReference>
<accession>A0ABZ0IJR4</accession>
<dbReference type="PANTHER" id="PTHR43630">
    <property type="entry name" value="POLY-BETA-1,6-N-ACETYL-D-GLUCOSAMINE SYNTHASE"/>
    <property type="match status" value="1"/>
</dbReference>
<dbReference type="PANTHER" id="PTHR43630:SF1">
    <property type="entry name" value="POLY-BETA-1,6-N-ACETYL-D-GLUCOSAMINE SYNTHASE"/>
    <property type="match status" value="1"/>
</dbReference>
<dbReference type="Gene3D" id="3.90.550.10">
    <property type="entry name" value="Spore Coat Polysaccharide Biosynthesis Protein SpsA, Chain A"/>
    <property type="match status" value="1"/>
</dbReference>
<proteinExistence type="inferred from homology"/>
<evidence type="ECO:0000313" key="5">
    <source>
        <dbReference type="EMBL" id="WOJ98281.1"/>
    </source>
</evidence>